<comment type="caution">
    <text evidence="1">The sequence shown here is derived from an EMBL/GenBank/DDBJ whole genome shotgun (WGS) entry which is preliminary data.</text>
</comment>
<evidence type="ECO:0000313" key="2">
    <source>
        <dbReference type="Proteomes" id="UP001589867"/>
    </source>
</evidence>
<accession>A0ABV6MG16</accession>
<dbReference type="SUPFAM" id="SSF160719">
    <property type="entry name" value="gpW/gp25-like"/>
    <property type="match status" value="1"/>
</dbReference>
<gene>
    <name evidence="1" type="ORF">ACFFIA_37365</name>
</gene>
<evidence type="ECO:0000313" key="1">
    <source>
        <dbReference type="EMBL" id="MFC0533293.1"/>
    </source>
</evidence>
<evidence type="ECO:0008006" key="3">
    <source>
        <dbReference type="Google" id="ProtNLM"/>
    </source>
</evidence>
<sequence>MTTAEQRLGTDLALTRLFVADEWGAHDLTAEPSRRGRRVVAATVPSTSDATDLATLTGRQNLAQALILRLLTPLGALADLGHPAYGSRLGELVGRANDPTARFLARRYVLEAVAQEARAEVVDLVFDDPAGERPDTVGFTLVVRPVTGGDPIGLSVGVEL</sequence>
<dbReference type="Proteomes" id="UP001589867">
    <property type="component" value="Unassembled WGS sequence"/>
</dbReference>
<proteinExistence type="predicted"/>
<protein>
    <recommendedName>
        <fullName evidence="3">IraD/Gp25-like domain-containing protein</fullName>
    </recommendedName>
</protein>
<reference evidence="1 2" key="1">
    <citation type="submission" date="2024-09" db="EMBL/GenBank/DDBJ databases">
        <authorList>
            <person name="Sun Q."/>
            <person name="Mori K."/>
        </authorList>
    </citation>
    <scope>NUCLEOTIDE SEQUENCE [LARGE SCALE GENOMIC DNA]</scope>
    <source>
        <strain evidence="1 2">TBRC 3947</strain>
    </source>
</reference>
<dbReference type="EMBL" id="JBHLUH010000080">
    <property type="protein sequence ID" value="MFC0533293.1"/>
    <property type="molecule type" value="Genomic_DNA"/>
</dbReference>
<organism evidence="1 2">
    <name type="scientific">Phytohabitans kaempferiae</name>
    <dbReference type="NCBI Taxonomy" id="1620943"/>
    <lineage>
        <taxon>Bacteria</taxon>
        <taxon>Bacillati</taxon>
        <taxon>Actinomycetota</taxon>
        <taxon>Actinomycetes</taxon>
        <taxon>Micromonosporales</taxon>
        <taxon>Micromonosporaceae</taxon>
    </lineage>
</organism>
<keyword evidence="2" id="KW-1185">Reference proteome</keyword>
<name>A0ABV6MG16_9ACTN</name>
<dbReference type="RefSeq" id="WP_377260706.1">
    <property type="nucleotide sequence ID" value="NZ_JBHLUH010000080.1"/>
</dbReference>
<dbReference type="Gene3D" id="3.10.450.40">
    <property type="match status" value="1"/>
</dbReference>